<reference evidence="2" key="1">
    <citation type="submission" date="2015-04" db="EMBL/GenBank/DDBJ databases">
        <title>The genome sequence of the plant pathogenic Rhizarian Plasmodiophora brassicae reveals insights in its biotrophic life cycle and the origin of chitin synthesis.</title>
        <authorList>
            <person name="Schwelm A."/>
            <person name="Fogelqvist J."/>
            <person name="Knaust A."/>
            <person name="Julke S."/>
            <person name="Lilja T."/>
            <person name="Dhandapani V."/>
            <person name="Bonilla-Rosso G."/>
            <person name="Karlsson M."/>
            <person name="Shevchenko A."/>
            <person name="Choi S.R."/>
            <person name="Kim H.G."/>
            <person name="Park J.Y."/>
            <person name="Lim Y.P."/>
            <person name="Ludwig-Muller J."/>
            <person name="Dixelius C."/>
        </authorList>
    </citation>
    <scope>NUCLEOTIDE SEQUENCE</scope>
    <source>
        <tissue evidence="2">Potato root galls</tissue>
    </source>
</reference>
<dbReference type="GO" id="GO:0051301">
    <property type="term" value="P:cell division"/>
    <property type="evidence" value="ECO:0007669"/>
    <property type="project" value="TreeGrafter"/>
</dbReference>
<dbReference type="InterPro" id="IPR045036">
    <property type="entry name" value="Spartin-like"/>
</dbReference>
<dbReference type="PANTHER" id="PTHR21068:SF43">
    <property type="entry name" value="SPARTIN"/>
    <property type="match status" value="1"/>
</dbReference>
<dbReference type="Pfam" id="PF06911">
    <property type="entry name" value="Senescence"/>
    <property type="match status" value="1"/>
</dbReference>
<feature type="domain" description="Senescence" evidence="1">
    <location>
        <begin position="149"/>
        <end position="295"/>
    </location>
</feature>
<dbReference type="PANTHER" id="PTHR21068">
    <property type="entry name" value="SPARTIN"/>
    <property type="match status" value="1"/>
</dbReference>
<dbReference type="AlphaFoldDB" id="A0A0H5QYU0"/>
<protein>
    <recommendedName>
        <fullName evidence="1">Senescence domain-containing protein</fullName>
    </recommendedName>
</protein>
<dbReference type="InterPro" id="IPR009686">
    <property type="entry name" value="Senescence/spartin_C"/>
</dbReference>
<evidence type="ECO:0000313" key="2">
    <source>
        <dbReference type="EMBL" id="CRZ06877.1"/>
    </source>
</evidence>
<dbReference type="GO" id="GO:0005886">
    <property type="term" value="C:plasma membrane"/>
    <property type="evidence" value="ECO:0007669"/>
    <property type="project" value="TreeGrafter"/>
</dbReference>
<organism evidence="2">
    <name type="scientific">Spongospora subterranea</name>
    <dbReference type="NCBI Taxonomy" id="70186"/>
    <lineage>
        <taxon>Eukaryota</taxon>
        <taxon>Sar</taxon>
        <taxon>Rhizaria</taxon>
        <taxon>Endomyxa</taxon>
        <taxon>Phytomyxea</taxon>
        <taxon>Plasmodiophorida</taxon>
        <taxon>Plasmodiophoridae</taxon>
        <taxon>Spongospora</taxon>
    </lineage>
</organism>
<sequence length="331" mass="35332">MAREMDLPFNLGPGRLVTVSEDGLTQIVFGACSARILSEHHELLLLWSDYSLHLPSDPDKCLIIDAADSTLVLYNGFSGECFVLEIESSTVNSSEFERFIDASRTYITYISRGQAAEYNIPLLISASSQGLIQSGIGEVQPETGGVSTRIDQSADYIASGISRCSSMISSSIEWGSDRLKTHIDPSPTPMPVHACIRNSFQTLGSAASLMASGINNLSETIGHSFLATSDPDVEEGEPPVALQIAKSSVRGVCKVALACSDASLDVLKTTLGAASGLIAHKYGDELGQVVNNGSTVFYSARLASKALRRFCLQALFRSTRDGRSSVAGTEH</sequence>
<dbReference type="EMBL" id="HACM01006435">
    <property type="protein sequence ID" value="CRZ06877.1"/>
    <property type="molecule type" value="Transcribed_RNA"/>
</dbReference>
<accession>A0A0H5QYU0</accession>
<name>A0A0H5QYU0_9EUKA</name>
<evidence type="ECO:0000259" key="1">
    <source>
        <dbReference type="Pfam" id="PF06911"/>
    </source>
</evidence>
<proteinExistence type="predicted"/>